<dbReference type="Pfam" id="PF00226">
    <property type="entry name" value="DnaJ"/>
    <property type="match status" value="1"/>
</dbReference>
<name>A0ABS7SZY7_9FIRM</name>
<evidence type="ECO:0000313" key="4">
    <source>
        <dbReference type="EMBL" id="MBZ2387073.1"/>
    </source>
</evidence>
<protein>
    <submittedName>
        <fullName evidence="4">DnaJ domain-containing protein</fullName>
    </submittedName>
</protein>
<keyword evidence="2" id="KW-0472">Membrane</keyword>
<dbReference type="PANTHER" id="PTHR43096">
    <property type="entry name" value="DNAJ HOMOLOG 1, MITOCHONDRIAL-RELATED"/>
    <property type="match status" value="1"/>
</dbReference>
<dbReference type="EMBL" id="JAIPME010000002">
    <property type="protein sequence ID" value="MBZ2387073.1"/>
    <property type="molecule type" value="Genomic_DNA"/>
</dbReference>
<reference evidence="4 5" key="1">
    <citation type="submission" date="2021-08" db="EMBL/GenBank/DDBJ databases">
        <title>FDA dAtabase for Regulatory Grade micrObial Sequences (FDA-ARGOS): Supporting development and validation of Infectious Disease Dx tests.</title>
        <authorList>
            <person name="Sproer C."/>
            <person name="Gronow S."/>
            <person name="Severitt S."/>
            <person name="Schroder I."/>
            <person name="Tallon L."/>
            <person name="Sadzewicz L."/>
            <person name="Zhao X."/>
            <person name="Boylan J."/>
            <person name="Ott S."/>
            <person name="Bowen H."/>
            <person name="Vavikolanu K."/>
            <person name="Hazen T."/>
            <person name="Aluvathingal J."/>
            <person name="Nadendla S."/>
            <person name="Lowell S."/>
            <person name="Myers T."/>
            <person name="Yan Y."/>
            <person name="Sichtig H."/>
        </authorList>
    </citation>
    <scope>NUCLEOTIDE SEQUENCE [LARGE SCALE GENOMIC DNA]</scope>
    <source>
        <strain evidence="4 5">FDAARGOS_1460</strain>
    </source>
</reference>
<feature type="transmembrane region" description="Helical" evidence="2">
    <location>
        <begin position="12"/>
        <end position="33"/>
    </location>
</feature>
<sequence length="266" mass="30992">MKKLFGKFLHGLATLIGTIFAVLINFMNILVMTFEGIRSLLALVFMVGCSTFIFLPTLLLFLPAKVWYAIFIILVIPVLGPKFISILRYGNYVLTEWMYDRANYLITGERVGFENISDYSEKYKIDQERERQRQAEEEARRRQEQMYDYFEDLFGNFTYYDTRDFNQGDFGGFSGGNYGGYQNYGGGFSGVNDLGFKERYENATSKLGVPLNTDIYDVKLAYRKLAKKYHPDLNKEPGAKEKFQEINDAYEFLSEENIKKYKNNYL</sequence>
<dbReference type="Gene3D" id="1.10.287.110">
    <property type="entry name" value="DnaJ domain"/>
    <property type="match status" value="1"/>
</dbReference>
<dbReference type="InterPro" id="IPR001623">
    <property type="entry name" value="DnaJ_domain"/>
</dbReference>
<dbReference type="PROSITE" id="PS50076">
    <property type="entry name" value="DNAJ_2"/>
    <property type="match status" value="1"/>
</dbReference>
<feature type="transmembrane region" description="Helical" evidence="2">
    <location>
        <begin position="40"/>
        <end position="61"/>
    </location>
</feature>
<evidence type="ECO:0000313" key="5">
    <source>
        <dbReference type="Proteomes" id="UP000734271"/>
    </source>
</evidence>
<dbReference type="SMART" id="SM00271">
    <property type="entry name" value="DnaJ"/>
    <property type="match status" value="1"/>
</dbReference>
<dbReference type="Proteomes" id="UP000734271">
    <property type="component" value="Unassembled WGS sequence"/>
</dbReference>
<organism evidence="4 5">
    <name type="scientific">Anaerococcus murdochii</name>
    <dbReference type="NCBI Taxonomy" id="411577"/>
    <lineage>
        <taxon>Bacteria</taxon>
        <taxon>Bacillati</taxon>
        <taxon>Bacillota</taxon>
        <taxon>Tissierellia</taxon>
        <taxon>Tissierellales</taxon>
        <taxon>Peptoniphilaceae</taxon>
        <taxon>Anaerococcus</taxon>
    </lineage>
</organism>
<keyword evidence="5" id="KW-1185">Reference proteome</keyword>
<proteinExistence type="predicted"/>
<keyword evidence="2" id="KW-0812">Transmembrane</keyword>
<keyword evidence="1" id="KW-0235">DNA replication</keyword>
<feature type="transmembrane region" description="Helical" evidence="2">
    <location>
        <begin position="67"/>
        <end position="89"/>
    </location>
</feature>
<dbReference type="RefSeq" id="WP_223419895.1">
    <property type="nucleotide sequence ID" value="NZ_JAIPME010000002.1"/>
</dbReference>
<dbReference type="InterPro" id="IPR036869">
    <property type="entry name" value="J_dom_sf"/>
</dbReference>
<dbReference type="SUPFAM" id="SSF46565">
    <property type="entry name" value="Chaperone J-domain"/>
    <property type="match status" value="1"/>
</dbReference>
<evidence type="ECO:0000256" key="1">
    <source>
        <dbReference type="ARBA" id="ARBA00022705"/>
    </source>
</evidence>
<evidence type="ECO:0000259" key="3">
    <source>
        <dbReference type="PROSITE" id="PS50076"/>
    </source>
</evidence>
<keyword evidence="2" id="KW-1133">Transmembrane helix</keyword>
<dbReference type="PRINTS" id="PR00625">
    <property type="entry name" value="JDOMAIN"/>
</dbReference>
<accession>A0ABS7SZY7</accession>
<comment type="caution">
    <text evidence="4">The sequence shown here is derived from an EMBL/GenBank/DDBJ whole genome shotgun (WGS) entry which is preliminary data.</text>
</comment>
<gene>
    <name evidence="4" type="ORF">K8P03_07240</name>
</gene>
<feature type="domain" description="J" evidence="3">
    <location>
        <begin position="202"/>
        <end position="266"/>
    </location>
</feature>
<dbReference type="CDD" id="cd06257">
    <property type="entry name" value="DnaJ"/>
    <property type="match status" value="1"/>
</dbReference>
<dbReference type="PANTHER" id="PTHR43096:SF22">
    <property type="entry name" value="MOLECULAR CHAPERONE HSP40_DNAJ FAMILY PROTEIN"/>
    <property type="match status" value="1"/>
</dbReference>
<evidence type="ECO:0000256" key="2">
    <source>
        <dbReference type="SAM" id="Phobius"/>
    </source>
</evidence>